<name>A0A060Z5W6_ONCMY</name>
<accession>A0A060Z5W6</accession>
<dbReference type="EMBL" id="FR946315">
    <property type="protein sequence ID" value="CDQ99411.1"/>
    <property type="molecule type" value="Genomic_DNA"/>
</dbReference>
<proteinExistence type="predicted"/>
<protein>
    <submittedName>
        <fullName evidence="1">Uncharacterized protein</fullName>
    </submittedName>
</protein>
<sequence>MGPETNPTSLYISSLHLHCSQKDVLPPRPQYADRRVLVVLRPLLHPPHRCDRNKVCHPGLGAESGVDNPNLKAMKTVFRITRFVILTINFPTVGRSLISYF</sequence>
<gene>
    <name evidence="1" type="ORF">GSONMT00053126001</name>
</gene>
<dbReference type="AlphaFoldDB" id="A0A060Z5W6"/>
<dbReference type="PaxDb" id="8022-A0A060Z5W6"/>
<evidence type="ECO:0000313" key="1">
    <source>
        <dbReference type="EMBL" id="CDQ99411.1"/>
    </source>
</evidence>
<evidence type="ECO:0000313" key="2">
    <source>
        <dbReference type="Proteomes" id="UP000193380"/>
    </source>
</evidence>
<organism evidence="1 2">
    <name type="scientific">Oncorhynchus mykiss</name>
    <name type="common">Rainbow trout</name>
    <name type="synonym">Salmo gairdneri</name>
    <dbReference type="NCBI Taxonomy" id="8022"/>
    <lineage>
        <taxon>Eukaryota</taxon>
        <taxon>Metazoa</taxon>
        <taxon>Chordata</taxon>
        <taxon>Craniata</taxon>
        <taxon>Vertebrata</taxon>
        <taxon>Euteleostomi</taxon>
        <taxon>Actinopterygii</taxon>
        <taxon>Neopterygii</taxon>
        <taxon>Teleostei</taxon>
        <taxon>Protacanthopterygii</taxon>
        <taxon>Salmoniformes</taxon>
        <taxon>Salmonidae</taxon>
        <taxon>Salmoninae</taxon>
        <taxon>Oncorhynchus</taxon>
    </lineage>
</organism>
<reference evidence="1" key="1">
    <citation type="journal article" date="2014" name="Nat. Commun.">
        <title>The rainbow trout genome provides novel insights into evolution after whole-genome duplication in vertebrates.</title>
        <authorList>
            <person name="Berthelot C."/>
            <person name="Brunet F."/>
            <person name="Chalopin D."/>
            <person name="Juanchich A."/>
            <person name="Bernard M."/>
            <person name="Noel B."/>
            <person name="Bento P."/>
            <person name="Da Silva C."/>
            <person name="Labadie K."/>
            <person name="Alberti A."/>
            <person name="Aury J.M."/>
            <person name="Louis A."/>
            <person name="Dehais P."/>
            <person name="Bardou P."/>
            <person name="Montfort J."/>
            <person name="Klopp C."/>
            <person name="Cabau C."/>
            <person name="Gaspin C."/>
            <person name="Thorgaard G.H."/>
            <person name="Boussaha M."/>
            <person name="Quillet E."/>
            <person name="Guyomard R."/>
            <person name="Galiana D."/>
            <person name="Bobe J."/>
            <person name="Volff J.N."/>
            <person name="Genet C."/>
            <person name="Wincker P."/>
            <person name="Jaillon O."/>
            <person name="Roest Crollius H."/>
            <person name="Guiguen Y."/>
        </authorList>
    </citation>
    <scope>NUCLEOTIDE SEQUENCE [LARGE SCALE GENOMIC DNA]</scope>
</reference>
<dbReference type="Proteomes" id="UP000193380">
    <property type="component" value="Unassembled WGS sequence"/>
</dbReference>
<reference evidence="1" key="2">
    <citation type="submission" date="2014-03" db="EMBL/GenBank/DDBJ databases">
        <authorList>
            <person name="Genoscope - CEA"/>
        </authorList>
    </citation>
    <scope>NUCLEOTIDE SEQUENCE</scope>
</reference>